<keyword evidence="4" id="KW-1185">Reference proteome</keyword>
<proteinExistence type="predicted"/>
<reference evidence="3" key="1">
    <citation type="submission" date="2023-03" db="EMBL/GenBank/DDBJ databases">
        <authorList>
            <person name="Julca I."/>
        </authorList>
    </citation>
    <scope>NUCLEOTIDE SEQUENCE</scope>
</reference>
<dbReference type="InterPro" id="IPR011990">
    <property type="entry name" value="TPR-like_helical_dom_sf"/>
</dbReference>
<evidence type="ECO:0000256" key="2">
    <source>
        <dbReference type="PROSITE-ProRule" id="PRU00708"/>
    </source>
</evidence>
<dbReference type="GO" id="GO:0009451">
    <property type="term" value="P:RNA modification"/>
    <property type="evidence" value="ECO:0007669"/>
    <property type="project" value="InterPro"/>
</dbReference>
<dbReference type="InterPro" id="IPR002885">
    <property type="entry name" value="PPR_rpt"/>
</dbReference>
<dbReference type="EMBL" id="OX459119">
    <property type="protein sequence ID" value="CAI9095553.1"/>
    <property type="molecule type" value="Genomic_DNA"/>
</dbReference>
<dbReference type="NCBIfam" id="TIGR00756">
    <property type="entry name" value="PPR"/>
    <property type="match status" value="1"/>
</dbReference>
<sequence>MVYFGVKPTNYTYPFVLKACATLRDIETGVKIHGDLERLGLGAGRDIVAWNATIAGSAAHGLFGDVIGLVLEMQEERESPNSSNLVTILPVIGETNKVTLGKAVHGLCLRKGVYGDVVVGTALLDMYGRCGWLADATRIFDGMSLKNVVTWSAMVGACITCDSMESGLELFRQMRAENSGESPSPVALAAIIRGSAKLIDVEAGK</sequence>
<dbReference type="PANTHER" id="PTHR47926">
    <property type="entry name" value="PENTATRICOPEPTIDE REPEAT-CONTAINING PROTEIN"/>
    <property type="match status" value="1"/>
</dbReference>
<dbReference type="PANTHER" id="PTHR47926:SF347">
    <property type="entry name" value="PENTATRICOPEPTIDE REPEAT-CONTAINING PROTEIN"/>
    <property type="match status" value="1"/>
</dbReference>
<gene>
    <name evidence="3" type="ORF">OLC1_LOCUS6495</name>
</gene>
<dbReference type="Proteomes" id="UP001161247">
    <property type="component" value="Chromosome 2"/>
</dbReference>
<organism evidence="3 4">
    <name type="scientific">Oldenlandia corymbosa var. corymbosa</name>
    <dbReference type="NCBI Taxonomy" id="529605"/>
    <lineage>
        <taxon>Eukaryota</taxon>
        <taxon>Viridiplantae</taxon>
        <taxon>Streptophyta</taxon>
        <taxon>Embryophyta</taxon>
        <taxon>Tracheophyta</taxon>
        <taxon>Spermatophyta</taxon>
        <taxon>Magnoliopsida</taxon>
        <taxon>eudicotyledons</taxon>
        <taxon>Gunneridae</taxon>
        <taxon>Pentapetalae</taxon>
        <taxon>asterids</taxon>
        <taxon>lamiids</taxon>
        <taxon>Gentianales</taxon>
        <taxon>Rubiaceae</taxon>
        <taxon>Rubioideae</taxon>
        <taxon>Spermacoceae</taxon>
        <taxon>Hedyotis-Oldenlandia complex</taxon>
        <taxon>Oldenlandia</taxon>
    </lineage>
</organism>
<name>A0AAV1CKA4_OLDCO</name>
<feature type="repeat" description="PPR" evidence="2">
    <location>
        <begin position="147"/>
        <end position="181"/>
    </location>
</feature>
<dbReference type="GO" id="GO:0003723">
    <property type="term" value="F:RNA binding"/>
    <property type="evidence" value="ECO:0007669"/>
    <property type="project" value="InterPro"/>
</dbReference>
<evidence type="ECO:0000256" key="1">
    <source>
        <dbReference type="ARBA" id="ARBA00022737"/>
    </source>
</evidence>
<accession>A0AAV1CKA4</accession>
<evidence type="ECO:0000313" key="3">
    <source>
        <dbReference type="EMBL" id="CAI9095553.1"/>
    </source>
</evidence>
<protein>
    <submittedName>
        <fullName evidence="3">OLC1v1031536C1</fullName>
    </submittedName>
</protein>
<dbReference type="InterPro" id="IPR046960">
    <property type="entry name" value="PPR_At4g14850-like_plant"/>
</dbReference>
<dbReference type="PROSITE" id="PS51375">
    <property type="entry name" value="PPR"/>
    <property type="match status" value="1"/>
</dbReference>
<keyword evidence="1" id="KW-0677">Repeat</keyword>
<evidence type="ECO:0000313" key="4">
    <source>
        <dbReference type="Proteomes" id="UP001161247"/>
    </source>
</evidence>
<dbReference type="Pfam" id="PF01535">
    <property type="entry name" value="PPR"/>
    <property type="match status" value="3"/>
</dbReference>
<dbReference type="Gene3D" id="1.25.40.10">
    <property type="entry name" value="Tetratricopeptide repeat domain"/>
    <property type="match status" value="1"/>
</dbReference>
<dbReference type="AlphaFoldDB" id="A0AAV1CKA4"/>